<reference evidence="2" key="1">
    <citation type="submission" date="2023-07" db="EMBL/GenBank/DDBJ databases">
        <title>A chromosome-level genome assembly of Lolium multiflorum.</title>
        <authorList>
            <person name="Chen Y."/>
            <person name="Copetti D."/>
            <person name="Kolliker R."/>
            <person name="Studer B."/>
        </authorList>
    </citation>
    <scope>NUCLEOTIDE SEQUENCE</scope>
    <source>
        <strain evidence="2">02402/16</strain>
        <tissue evidence="2">Leaf</tissue>
    </source>
</reference>
<accession>A0AAD8WWC3</accession>
<organism evidence="2 3">
    <name type="scientific">Lolium multiflorum</name>
    <name type="common">Italian ryegrass</name>
    <name type="synonym">Lolium perenne subsp. multiflorum</name>
    <dbReference type="NCBI Taxonomy" id="4521"/>
    <lineage>
        <taxon>Eukaryota</taxon>
        <taxon>Viridiplantae</taxon>
        <taxon>Streptophyta</taxon>
        <taxon>Embryophyta</taxon>
        <taxon>Tracheophyta</taxon>
        <taxon>Spermatophyta</taxon>
        <taxon>Magnoliopsida</taxon>
        <taxon>Liliopsida</taxon>
        <taxon>Poales</taxon>
        <taxon>Poaceae</taxon>
        <taxon>BOP clade</taxon>
        <taxon>Pooideae</taxon>
        <taxon>Poodae</taxon>
        <taxon>Poeae</taxon>
        <taxon>Poeae Chloroplast Group 2 (Poeae type)</taxon>
        <taxon>Loliodinae</taxon>
        <taxon>Loliinae</taxon>
        <taxon>Lolium</taxon>
    </lineage>
</organism>
<feature type="compositionally biased region" description="Pro residues" evidence="1">
    <location>
        <begin position="8"/>
        <end position="32"/>
    </location>
</feature>
<evidence type="ECO:0000256" key="1">
    <source>
        <dbReference type="SAM" id="MobiDB-lite"/>
    </source>
</evidence>
<feature type="region of interest" description="Disordered" evidence="1">
    <location>
        <begin position="1"/>
        <end position="32"/>
    </location>
</feature>
<name>A0AAD8WWC3_LOLMU</name>
<gene>
    <name evidence="2" type="ORF">QYE76_043993</name>
</gene>
<evidence type="ECO:0000313" key="2">
    <source>
        <dbReference type="EMBL" id="KAK1683145.1"/>
    </source>
</evidence>
<dbReference type="AlphaFoldDB" id="A0AAD8WWC3"/>
<protein>
    <submittedName>
        <fullName evidence="2">Uncharacterized protein</fullName>
    </submittedName>
</protein>
<proteinExistence type="predicted"/>
<dbReference type="Proteomes" id="UP001231189">
    <property type="component" value="Unassembled WGS sequence"/>
</dbReference>
<comment type="caution">
    <text evidence="2">The sequence shown here is derived from an EMBL/GenBank/DDBJ whole genome shotgun (WGS) entry which is preliminary data.</text>
</comment>
<keyword evidence="3" id="KW-1185">Reference proteome</keyword>
<evidence type="ECO:0000313" key="3">
    <source>
        <dbReference type="Proteomes" id="UP001231189"/>
    </source>
</evidence>
<dbReference type="EMBL" id="JAUUTY010000002">
    <property type="protein sequence ID" value="KAK1683145.1"/>
    <property type="molecule type" value="Genomic_DNA"/>
</dbReference>
<sequence>MRSCATAPPQPLPPAGSFATPPPTRSPRPPFPILITSCSQRTRPRPRPRSRTHGAAVVGHALGLAPDLISHGGAHSHRLQRLSRGGILTYHVLLRSTAIGDARKKAHLRCTPCPASACTRYSSTTPRRRDRHPNVYSLDAWVSITTRHSTVRWNAVVGLLVFALAV</sequence>